<keyword evidence="3 9" id="KW-0378">Hydrolase</keyword>
<feature type="signal peptide" evidence="4">
    <location>
        <begin position="1"/>
        <end position="21"/>
    </location>
</feature>
<evidence type="ECO:0000313" key="10">
    <source>
        <dbReference type="Proteomes" id="UP001163726"/>
    </source>
</evidence>
<feature type="domain" description="Bacterial alpha-L-rhamnosidase N-terminal" evidence="6">
    <location>
        <begin position="207"/>
        <end position="396"/>
    </location>
</feature>
<evidence type="ECO:0000256" key="2">
    <source>
        <dbReference type="ARBA" id="ARBA00012652"/>
    </source>
</evidence>
<evidence type="ECO:0000259" key="5">
    <source>
        <dbReference type="Pfam" id="PF05592"/>
    </source>
</evidence>
<dbReference type="EC" id="3.2.1.40" evidence="2"/>
<dbReference type="Gene3D" id="2.60.120.260">
    <property type="entry name" value="Galactose-binding domain-like"/>
    <property type="match status" value="3"/>
</dbReference>
<evidence type="ECO:0000256" key="1">
    <source>
        <dbReference type="ARBA" id="ARBA00001445"/>
    </source>
</evidence>
<dbReference type="Proteomes" id="UP001163726">
    <property type="component" value="Plasmid pCadTS8_1"/>
</dbReference>
<dbReference type="PANTHER" id="PTHR33307">
    <property type="entry name" value="ALPHA-RHAMNOSIDASE (EUROFUNG)"/>
    <property type="match status" value="1"/>
</dbReference>
<keyword evidence="10" id="KW-1185">Reference proteome</keyword>
<evidence type="ECO:0000313" key="9">
    <source>
        <dbReference type="EMBL" id="WAJ71949.1"/>
    </source>
</evidence>
<evidence type="ECO:0000256" key="4">
    <source>
        <dbReference type="SAM" id="SignalP"/>
    </source>
</evidence>
<evidence type="ECO:0000259" key="7">
    <source>
        <dbReference type="Pfam" id="PF17389"/>
    </source>
</evidence>
<reference evidence="9" key="1">
    <citation type="submission" date="2022-10" db="EMBL/GenBank/DDBJ databases">
        <title>Catenovulum adriacola sp. nov. isolated in the Harbour of Susak.</title>
        <authorList>
            <person name="Schoch T."/>
            <person name="Reich S.J."/>
            <person name="Stoeferle S."/>
            <person name="Flaiz M."/>
            <person name="Kazda M."/>
            <person name="Riedel C.U."/>
            <person name="Duerre P."/>
        </authorList>
    </citation>
    <scope>NUCLEOTIDE SEQUENCE</scope>
    <source>
        <strain evidence="9">TS8</strain>
        <plasmid evidence="9">pCadTS8_1</plasmid>
    </source>
</reference>
<dbReference type="PANTHER" id="PTHR33307:SF6">
    <property type="entry name" value="ALPHA-RHAMNOSIDASE (EUROFUNG)-RELATED"/>
    <property type="match status" value="1"/>
</dbReference>
<dbReference type="InterPro" id="IPR013737">
    <property type="entry name" value="Bac_rhamnosid_N"/>
</dbReference>
<dbReference type="Pfam" id="PF05592">
    <property type="entry name" value="Bac_rhamnosid"/>
    <property type="match status" value="1"/>
</dbReference>
<dbReference type="Gene3D" id="1.50.10.10">
    <property type="match status" value="2"/>
</dbReference>
<feature type="domain" description="Alpha-L-rhamnosidase six-hairpin glycosidase" evidence="7">
    <location>
        <begin position="1232"/>
        <end position="1549"/>
    </location>
</feature>
<dbReference type="Pfam" id="PF08531">
    <property type="entry name" value="Bac_rhamnosid_N"/>
    <property type="match status" value="1"/>
</dbReference>
<dbReference type="Gene3D" id="2.60.420.10">
    <property type="entry name" value="Maltose phosphorylase, domain 3"/>
    <property type="match status" value="2"/>
</dbReference>
<feature type="domain" description="Alpha-L-rhamnosidase six-hairpin glycosidase" evidence="7">
    <location>
        <begin position="519"/>
        <end position="858"/>
    </location>
</feature>
<dbReference type="InterPro" id="IPR035398">
    <property type="entry name" value="Bac_rhamnosid_C"/>
</dbReference>
<dbReference type="GO" id="GO:0016787">
    <property type="term" value="F:hydrolase activity"/>
    <property type="evidence" value="ECO:0007669"/>
    <property type="project" value="UniProtKB-KW"/>
</dbReference>
<evidence type="ECO:0000259" key="8">
    <source>
        <dbReference type="Pfam" id="PF17390"/>
    </source>
</evidence>
<dbReference type="RefSeq" id="WP_268076668.1">
    <property type="nucleotide sequence ID" value="NZ_CP109966.1"/>
</dbReference>
<dbReference type="Gene3D" id="2.60.40.10">
    <property type="entry name" value="Immunoglobulins"/>
    <property type="match status" value="2"/>
</dbReference>
<geneLocation type="plasmid" evidence="9 10">
    <name>pCadTS8_1</name>
</geneLocation>
<feature type="domain" description="Alpha-L-rhamnosidase C-terminal" evidence="8">
    <location>
        <begin position="1557"/>
        <end position="1629"/>
    </location>
</feature>
<keyword evidence="4" id="KW-0732">Signal</keyword>
<feature type="domain" description="Alpha-L-rhamnosidase concanavalin-like" evidence="5">
    <location>
        <begin position="408"/>
        <end position="510"/>
    </location>
</feature>
<dbReference type="PROSITE" id="PS51257">
    <property type="entry name" value="PROKAR_LIPOPROTEIN"/>
    <property type="match status" value="1"/>
</dbReference>
<evidence type="ECO:0000256" key="3">
    <source>
        <dbReference type="ARBA" id="ARBA00022801"/>
    </source>
</evidence>
<sequence length="1663" mass="188411">MRKYLLLIPIFIMLLGCLTTAGQSPDIADLNNTPASNLLVEDQPQVFNVHNQTPRLSWHANVKQQVAYHIQAASSVNLLLDNQPDLWDSGKVTARQSLNVRYQGKALLSNQKVFWRVRVWQKGQKKANDWSEISHWEMGLLTKADWKANWLQVKNPTIVTQNQAVKKWINLVGTVETEQGEIAKPAIQKLQNQPTASLFRHQFTLGKTIQTAKLHSTAAGYYEIYINGQRIGDRLMDPGQTDFDKRILYNTDPVATLLNQGQNTIAVHLASGWYDENIAFSLWTNPDKKQSEKKKKSLSYGQPKFIAQLDITFSDGSKTSITSNEQWQSKPSAVLKEGIFSGELFDAKKIDKNWNRQSSKKTDSANQDSDWQAVQVLNKWPTQRLEPQRLPPIRKQQTVTPVALLNPEPGVWVFDFGQNFTGLPSLNIAELNLADQQTLLLRYAEWADKKGNISQLSGGSWATHLNAVDGYIASTAKDQSIWRPSFTWRGFRYIEITGLTKAPKLTDLSAQLLRSDVKRVGDFASSDPLVNKIHQTALWTYESNLMSVPLDCPNREKAGWTGDAHAALITGNYNFDMETFWRKYLADFKTASYVAPVVVPGKRTAGEKIDWAAAEVFIAWENYRTYGDLQTLATQYESLLEYMAFGQTQLTDYLTKNGYGDWCDPVPEPGMPRVGGRGVSQQTSTLVTSSALFARSANLMSKIANKLNKSADEKRFNQLFNRIRQSFHQTLYNPKTGHYGSQTADATAIRFDLTPEHLKQSVADALNKDVIENWQGHSSVGALGQTWLYRALSDYGYTDTAFNIFTAKGYPGFSYLFDELDGTTLWERKGQFEPRKDKAPIRSLNHPFHSGYDGWFYEGLGGIRALDDSVGFQDFELAPVFPSQLNQVQVNYQTGYGMISSRWERKDGQIIWHFTIPDNSTAVVRLPNKQAKKYFTGEYKLTINTDELAQQAETQLAIAPYQLRVELLKGTQVSQINDLQPEFSWQLANQAEFAKQTAYQIQIIKAEESFETGLTHDKQKVWDSGKLAGQNSSANGLSKKTLIQGQSYQWRVRVWTHANQQNYVSAWSAPQQFTMAKQDNKLASRYDLQLEKVPPVAIKKLPSGRYFIDFGKVGFGYLSLALTSNKAGRVKVHFGERGNTNGAEQGIISQLPKASSVRYYQVPLDVNEKSDVYAVHPPRDKRNTKSGKAIAIPAQFGRIAPFRFVELDPQGLELSDINASLMMLHYPFEQTQSNFSSSDAILDEIWQLCKYSMKATSFAGIYVDGDRERIPYEADAYINQLSHYYVDDEFSLARHSHEYLMQHPTWPTEWKQHSIMMAWTDWMYTGDTESLAAFYQQLKSEKTLEQYEAEHGLLSTFPKRIPAKQLGDIVDWPPAERDNYDMRPVNTVVNAFYYLNLKQMADIAKVLGFNEDERYYRAKAKRVRQVFNQKLFNPKTGLYRDGIGTDHSAVHANILPLAFGLIEDDKRDKVIKFVKQKGMAVSVYFAQYLMDALYLHGEADYALSLLTSTTERSWYNMIRQGSTITMEAWDDKFKPNQDWNHAWGSVPGNIVGRFILGVRPKASGFSMIKIAPQPASLTQVSGKVPTIKGPVVVDIQQKIGHEFSLKLSIPGNTKAQVVLPINDAKTIKQVMLNDKKVNYQRIKNGVELSLLSAGNHHIIMQYQ</sequence>
<name>A0ABY7AR38_9ALTE</name>
<dbReference type="InterPro" id="IPR008928">
    <property type="entry name" value="6-hairpin_glycosidase_sf"/>
</dbReference>
<dbReference type="InterPro" id="IPR012341">
    <property type="entry name" value="6hp_glycosidase-like_sf"/>
</dbReference>
<feature type="chain" id="PRO_5045975997" description="alpha-L-rhamnosidase" evidence="4">
    <location>
        <begin position="22"/>
        <end position="1663"/>
    </location>
</feature>
<dbReference type="SUPFAM" id="SSF48208">
    <property type="entry name" value="Six-hairpin glycosidases"/>
    <property type="match status" value="2"/>
</dbReference>
<comment type="catalytic activity">
    <reaction evidence="1">
        <text>Hydrolysis of terminal non-reducing alpha-L-rhamnose residues in alpha-L-rhamnosides.</text>
        <dbReference type="EC" id="3.2.1.40"/>
    </reaction>
</comment>
<dbReference type="InterPro" id="IPR016007">
    <property type="entry name" value="Alpha_rhamnosid"/>
</dbReference>
<keyword evidence="9" id="KW-0614">Plasmid</keyword>
<evidence type="ECO:0000259" key="6">
    <source>
        <dbReference type="Pfam" id="PF08531"/>
    </source>
</evidence>
<proteinExistence type="predicted"/>
<dbReference type="Pfam" id="PF17390">
    <property type="entry name" value="Bac_rhamnosid_C"/>
    <property type="match status" value="2"/>
</dbReference>
<protein>
    <recommendedName>
        <fullName evidence="2">alpha-L-rhamnosidase</fullName>
        <ecNumber evidence="2">3.2.1.40</ecNumber>
    </recommendedName>
</protein>
<dbReference type="InterPro" id="IPR035396">
    <property type="entry name" value="Bac_rhamnosid6H"/>
</dbReference>
<dbReference type="InterPro" id="IPR008902">
    <property type="entry name" value="Rhamnosid_concanavalin"/>
</dbReference>
<dbReference type="InterPro" id="IPR013783">
    <property type="entry name" value="Ig-like_fold"/>
</dbReference>
<feature type="domain" description="Alpha-L-rhamnosidase C-terminal" evidence="8">
    <location>
        <begin position="862"/>
        <end position="932"/>
    </location>
</feature>
<organism evidence="9 10">
    <name type="scientific">Catenovulum adriaticum</name>
    <dbReference type="NCBI Taxonomy" id="2984846"/>
    <lineage>
        <taxon>Bacteria</taxon>
        <taxon>Pseudomonadati</taxon>
        <taxon>Pseudomonadota</taxon>
        <taxon>Gammaproteobacteria</taxon>
        <taxon>Alteromonadales</taxon>
        <taxon>Alteromonadaceae</taxon>
        <taxon>Catenovulum</taxon>
    </lineage>
</organism>
<dbReference type="EMBL" id="CP109966">
    <property type="protein sequence ID" value="WAJ71949.1"/>
    <property type="molecule type" value="Genomic_DNA"/>
</dbReference>
<dbReference type="Pfam" id="PF17389">
    <property type="entry name" value="Bac_rhamnosid6H"/>
    <property type="match status" value="2"/>
</dbReference>
<accession>A0ABY7AR38</accession>
<dbReference type="Pfam" id="PF25788">
    <property type="entry name" value="Ig_Rha78A_N"/>
    <property type="match status" value="2"/>
</dbReference>
<gene>
    <name evidence="9" type="ORF">OLW01_14605</name>
</gene>